<dbReference type="Pfam" id="PF00650">
    <property type="entry name" value="CRAL_TRIO"/>
    <property type="match status" value="1"/>
</dbReference>
<name>A0AAD8Y5J3_9STRA</name>
<proteinExistence type="predicted"/>
<dbReference type="InterPro" id="IPR001251">
    <property type="entry name" value="CRAL-TRIO_dom"/>
</dbReference>
<feature type="domain" description="CRAL-TRIO" evidence="1">
    <location>
        <begin position="115"/>
        <end position="290"/>
    </location>
</feature>
<sequence length="302" mass="34327">MDPLTIYGQRPQPEETPEFLSAKFAELEDELSKIPAEKKVGWISATEKCPALVAESHRLMFLRCEVFNVKEAAARICKYWDKRIELFGKVLAFKPLHVGGTEGALHENSENTKEDADRVRFTWKGLYLGFMRPTMTHDTGGRAIVFADPSAFKGYNHTSDERYGVARSTWYVLHNILEGNDTVQKLGVVVIAYPHHAKISYVDRKLMKMNMESITGCIPVRMGSFHICHPPWFFGNIIFPLIKVIMPDRMKKRIRVHSGSQEKVLDSLEKFGLERSVLPSDIGGDVILDTDGWLQECKKKGL</sequence>
<comment type="caution">
    <text evidence="2">The sequence shown here is derived from an EMBL/GenBank/DDBJ whole genome shotgun (WGS) entry which is preliminary data.</text>
</comment>
<dbReference type="PANTHER" id="PTHR10174:SF208">
    <property type="entry name" value="CRAL-TRIO DOMAIN-CONTAINING PROTEIN DDB_G0278031"/>
    <property type="match status" value="1"/>
</dbReference>
<dbReference type="PANTHER" id="PTHR10174">
    <property type="entry name" value="ALPHA-TOCOPHEROL TRANSFER PROTEIN-RELATED"/>
    <property type="match status" value="1"/>
</dbReference>
<dbReference type="InterPro" id="IPR036865">
    <property type="entry name" value="CRAL-TRIO_dom_sf"/>
</dbReference>
<dbReference type="SUPFAM" id="SSF52087">
    <property type="entry name" value="CRAL/TRIO domain"/>
    <property type="match status" value="1"/>
</dbReference>
<evidence type="ECO:0000313" key="3">
    <source>
        <dbReference type="Proteomes" id="UP001224775"/>
    </source>
</evidence>
<gene>
    <name evidence="2" type="ORF">QTG54_010487</name>
</gene>
<dbReference type="EMBL" id="JATAAI010000019">
    <property type="protein sequence ID" value="KAK1739171.1"/>
    <property type="molecule type" value="Genomic_DNA"/>
</dbReference>
<protein>
    <submittedName>
        <fullName evidence="2">CRAL/TRIO domain-containing protein</fullName>
    </submittedName>
</protein>
<dbReference type="AlphaFoldDB" id="A0AAD8Y5J3"/>
<evidence type="ECO:0000259" key="1">
    <source>
        <dbReference type="PROSITE" id="PS50191"/>
    </source>
</evidence>
<evidence type="ECO:0000313" key="2">
    <source>
        <dbReference type="EMBL" id="KAK1739171.1"/>
    </source>
</evidence>
<reference evidence="2" key="1">
    <citation type="submission" date="2023-06" db="EMBL/GenBank/DDBJ databases">
        <title>Survivors Of The Sea: Transcriptome response of Skeletonema marinoi to long-term dormancy.</title>
        <authorList>
            <person name="Pinder M.I.M."/>
            <person name="Kourtchenko O."/>
            <person name="Robertson E.K."/>
            <person name="Larsson T."/>
            <person name="Maumus F."/>
            <person name="Osuna-Cruz C.M."/>
            <person name="Vancaester E."/>
            <person name="Stenow R."/>
            <person name="Vandepoele K."/>
            <person name="Ploug H."/>
            <person name="Bruchert V."/>
            <person name="Godhe A."/>
            <person name="Topel M."/>
        </authorList>
    </citation>
    <scope>NUCLEOTIDE SEQUENCE</scope>
    <source>
        <strain evidence="2">R05AC</strain>
    </source>
</reference>
<dbReference type="Proteomes" id="UP001224775">
    <property type="component" value="Unassembled WGS sequence"/>
</dbReference>
<dbReference type="CDD" id="cd00170">
    <property type="entry name" value="SEC14"/>
    <property type="match status" value="1"/>
</dbReference>
<accession>A0AAD8Y5J3</accession>
<dbReference type="GO" id="GO:1902936">
    <property type="term" value="F:phosphatidylinositol bisphosphate binding"/>
    <property type="evidence" value="ECO:0007669"/>
    <property type="project" value="TreeGrafter"/>
</dbReference>
<organism evidence="2 3">
    <name type="scientific">Skeletonema marinoi</name>
    <dbReference type="NCBI Taxonomy" id="267567"/>
    <lineage>
        <taxon>Eukaryota</taxon>
        <taxon>Sar</taxon>
        <taxon>Stramenopiles</taxon>
        <taxon>Ochrophyta</taxon>
        <taxon>Bacillariophyta</taxon>
        <taxon>Coscinodiscophyceae</taxon>
        <taxon>Thalassiosirophycidae</taxon>
        <taxon>Thalassiosirales</taxon>
        <taxon>Skeletonemataceae</taxon>
        <taxon>Skeletonema</taxon>
        <taxon>Skeletonema marinoi-dohrnii complex</taxon>
    </lineage>
</organism>
<dbReference type="Gene3D" id="3.40.525.10">
    <property type="entry name" value="CRAL-TRIO lipid binding domain"/>
    <property type="match status" value="1"/>
</dbReference>
<keyword evidence="3" id="KW-1185">Reference proteome</keyword>
<dbReference type="GO" id="GO:0016020">
    <property type="term" value="C:membrane"/>
    <property type="evidence" value="ECO:0007669"/>
    <property type="project" value="TreeGrafter"/>
</dbReference>
<dbReference type="PROSITE" id="PS50191">
    <property type="entry name" value="CRAL_TRIO"/>
    <property type="match status" value="1"/>
</dbReference>